<keyword evidence="1" id="KW-1133">Transmembrane helix</keyword>
<comment type="caution">
    <text evidence="3">The sequence shown here is derived from an EMBL/GenBank/DDBJ whole genome shotgun (WGS) entry which is preliminary data.</text>
</comment>
<evidence type="ECO:0000313" key="4">
    <source>
        <dbReference type="Proteomes" id="UP000184334"/>
    </source>
</evidence>
<sequence length="93" mass="11125">MRGYAYPGYHTFGSFFGLGYGWYGLLELIILGILIFAVFYFLFKNNTRKYQDYYIPKKQTGEKNEALKILNEKFVKGEIDEEEYLRKRKLIED</sequence>
<keyword evidence="1" id="KW-0812">Transmembrane</keyword>
<dbReference type="OrthoDB" id="49251at2"/>
<name>A0A1M4W3E1_MARH1</name>
<gene>
    <name evidence="3" type="ORF">SAMN02745164_01071</name>
</gene>
<dbReference type="InterPro" id="IPR018649">
    <property type="entry name" value="SHOCT"/>
</dbReference>
<keyword evidence="4" id="KW-1185">Reference proteome</keyword>
<protein>
    <submittedName>
        <fullName evidence="3">Membrane protein</fullName>
    </submittedName>
</protein>
<evidence type="ECO:0000313" key="3">
    <source>
        <dbReference type="EMBL" id="SHE75736.1"/>
    </source>
</evidence>
<proteinExistence type="predicted"/>
<dbReference type="Pfam" id="PF09851">
    <property type="entry name" value="SHOCT"/>
    <property type="match status" value="1"/>
</dbReference>
<reference evidence="3" key="1">
    <citation type="submission" date="2016-11" db="EMBL/GenBank/DDBJ databases">
        <authorList>
            <person name="Varghese N."/>
            <person name="Submissions S."/>
        </authorList>
    </citation>
    <scope>NUCLEOTIDE SEQUENCE [LARGE SCALE GENOMIC DNA]</scope>
    <source>
        <strain evidence="3">DSM 16785</strain>
    </source>
</reference>
<organism evidence="3 4">
    <name type="scientific">Marinitoga hydrogenitolerans (strain DSM 16785 / JCM 12826 / AT1271)</name>
    <dbReference type="NCBI Taxonomy" id="1122195"/>
    <lineage>
        <taxon>Bacteria</taxon>
        <taxon>Thermotogati</taxon>
        <taxon>Thermotogota</taxon>
        <taxon>Thermotogae</taxon>
        <taxon>Petrotogales</taxon>
        <taxon>Petrotogaceae</taxon>
        <taxon>Marinitoga</taxon>
    </lineage>
</organism>
<dbReference type="AlphaFoldDB" id="A0A1M4W3E1"/>
<dbReference type="Proteomes" id="UP000184334">
    <property type="component" value="Unassembled WGS sequence"/>
</dbReference>
<feature type="transmembrane region" description="Helical" evidence="1">
    <location>
        <begin position="20"/>
        <end position="43"/>
    </location>
</feature>
<dbReference type="EMBL" id="FQUI01000014">
    <property type="protein sequence ID" value="SHE75736.1"/>
    <property type="molecule type" value="Genomic_DNA"/>
</dbReference>
<evidence type="ECO:0000256" key="1">
    <source>
        <dbReference type="SAM" id="Phobius"/>
    </source>
</evidence>
<feature type="domain" description="SHOCT" evidence="2">
    <location>
        <begin position="65"/>
        <end position="91"/>
    </location>
</feature>
<dbReference type="RefSeq" id="WP_072864209.1">
    <property type="nucleotide sequence ID" value="NZ_FQUI01000014.1"/>
</dbReference>
<accession>A0A1M4W3E1</accession>
<keyword evidence="1" id="KW-0472">Membrane</keyword>
<evidence type="ECO:0000259" key="2">
    <source>
        <dbReference type="Pfam" id="PF09851"/>
    </source>
</evidence>